<reference evidence="4 5" key="1">
    <citation type="submission" date="2016-07" db="EMBL/GenBank/DDBJ databases">
        <title>Complete genome sequence of the Lentzea guizhouensis DHS C013.</title>
        <authorList>
            <person name="Cao C."/>
        </authorList>
    </citation>
    <scope>NUCLEOTIDE SEQUENCE [LARGE SCALE GENOMIC DNA]</scope>
    <source>
        <strain evidence="4 5">DHS C013</strain>
    </source>
</reference>
<dbReference type="EMBL" id="CP016793">
    <property type="protein sequence ID" value="ANZ34762.1"/>
    <property type="molecule type" value="Genomic_DNA"/>
</dbReference>
<feature type="region of interest" description="Disordered" evidence="1">
    <location>
        <begin position="54"/>
        <end position="91"/>
    </location>
</feature>
<evidence type="ECO:0000256" key="1">
    <source>
        <dbReference type="SAM" id="MobiDB-lite"/>
    </source>
</evidence>
<name>A0A1B2HAM1_9PSEU</name>
<keyword evidence="2" id="KW-1133">Transmembrane helix</keyword>
<dbReference type="AlphaFoldDB" id="A0A1B2HAM1"/>
<dbReference type="Gene3D" id="2.60.120.1060">
    <property type="entry name" value="NPCBM/NEW2 domain"/>
    <property type="match status" value="1"/>
</dbReference>
<dbReference type="STRING" id="1586287.BBK82_00375"/>
<proteinExistence type="predicted"/>
<feature type="compositionally biased region" description="Low complexity" evidence="1">
    <location>
        <begin position="59"/>
        <end position="88"/>
    </location>
</feature>
<protein>
    <recommendedName>
        <fullName evidence="3">Glycosyl hydrolase family 98 putative carbohydrate-binding module domain-containing protein</fullName>
    </recommendedName>
</protein>
<dbReference type="OrthoDB" id="3365840at2"/>
<feature type="domain" description="Glycosyl hydrolase family 98 putative carbohydrate-binding module" evidence="3">
    <location>
        <begin position="140"/>
        <end position="208"/>
    </location>
</feature>
<feature type="transmembrane region" description="Helical" evidence="2">
    <location>
        <begin position="28"/>
        <end position="47"/>
    </location>
</feature>
<evidence type="ECO:0000259" key="3">
    <source>
        <dbReference type="Pfam" id="PF08305"/>
    </source>
</evidence>
<dbReference type="Proteomes" id="UP000093053">
    <property type="component" value="Chromosome"/>
</dbReference>
<evidence type="ECO:0000313" key="5">
    <source>
        <dbReference type="Proteomes" id="UP000093053"/>
    </source>
</evidence>
<gene>
    <name evidence="4" type="ORF">BBK82_00375</name>
</gene>
<evidence type="ECO:0000313" key="4">
    <source>
        <dbReference type="EMBL" id="ANZ34762.1"/>
    </source>
</evidence>
<sequence>MSDVDANRRTTGHRDEPLWTRVGRTADVLQILGFLGVPTVIAVIIWLTSHTNDDNAEQAPTSATTSTTAPVATQLPTNTGPTTTTQPTSMAPKQQRALLSELPLVSGSNNIDLDFADVDIDGVRYTSSLHYHCSLYCDGKSPATYEVSLGGLYTLFQAKAGIASTGANEPTKFEIEADGEVTTVVASAGKAQDVSVDVRGVQRLKIRIYAPAPLVGPLQAGVDATSGDERVLPDAALGSPVLSR</sequence>
<evidence type="ECO:0000256" key="2">
    <source>
        <dbReference type="SAM" id="Phobius"/>
    </source>
</evidence>
<dbReference type="InterPro" id="IPR038637">
    <property type="entry name" value="NPCBM_sf"/>
</dbReference>
<accession>A0A1B2HAM1</accession>
<dbReference type="InterPro" id="IPR008979">
    <property type="entry name" value="Galactose-bd-like_sf"/>
</dbReference>
<organism evidence="4 5">
    <name type="scientific">Lentzea guizhouensis</name>
    <dbReference type="NCBI Taxonomy" id="1586287"/>
    <lineage>
        <taxon>Bacteria</taxon>
        <taxon>Bacillati</taxon>
        <taxon>Actinomycetota</taxon>
        <taxon>Actinomycetes</taxon>
        <taxon>Pseudonocardiales</taxon>
        <taxon>Pseudonocardiaceae</taxon>
        <taxon>Lentzea</taxon>
    </lineage>
</organism>
<dbReference type="SUPFAM" id="SSF49785">
    <property type="entry name" value="Galactose-binding domain-like"/>
    <property type="match status" value="1"/>
</dbReference>
<dbReference type="InterPro" id="IPR013222">
    <property type="entry name" value="Glyco_hyd_98_carb-bd"/>
</dbReference>
<dbReference type="KEGG" id="led:BBK82_00375"/>
<keyword evidence="5" id="KW-1185">Reference proteome</keyword>
<keyword evidence="2" id="KW-0472">Membrane</keyword>
<dbReference type="Pfam" id="PF08305">
    <property type="entry name" value="NPCBM"/>
    <property type="match status" value="1"/>
</dbReference>
<keyword evidence="2" id="KW-0812">Transmembrane</keyword>